<evidence type="ECO:0000313" key="1">
    <source>
        <dbReference type="EMBL" id="CAA2614908.1"/>
    </source>
</evidence>
<reference evidence="1" key="1">
    <citation type="submission" date="2019-12" db="EMBL/GenBank/DDBJ databases">
        <authorList>
            <person name="Scholz U."/>
            <person name="Mascher M."/>
            <person name="Fiebig A."/>
        </authorList>
    </citation>
    <scope>NUCLEOTIDE SEQUENCE</scope>
</reference>
<protein>
    <submittedName>
        <fullName evidence="1">Uncharacterized protein</fullName>
    </submittedName>
</protein>
<dbReference type="OrthoDB" id="128382at2759"/>
<dbReference type="InterPro" id="IPR043502">
    <property type="entry name" value="DNA/RNA_pol_sf"/>
</dbReference>
<evidence type="ECO:0000313" key="3">
    <source>
        <dbReference type="Proteomes" id="UP000663760"/>
    </source>
</evidence>
<dbReference type="AlphaFoldDB" id="A0A7I8IBG8"/>
<dbReference type="PANTHER" id="PTHR11439">
    <property type="entry name" value="GAG-POL-RELATED RETROTRANSPOSON"/>
    <property type="match status" value="1"/>
</dbReference>
<accession>A0A7I8IBG8</accession>
<proteinExistence type="predicted"/>
<evidence type="ECO:0000313" key="2">
    <source>
        <dbReference type="EMBL" id="CAA7389340.1"/>
    </source>
</evidence>
<gene>
    <name evidence="1" type="ORF">SI7747_01001274</name>
    <name evidence="2" type="ORF">SI8410_01001406</name>
</gene>
<keyword evidence="3" id="KW-1185">Reference proteome</keyword>
<dbReference type="SUPFAM" id="SSF56672">
    <property type="entry name" value="DNA/RNA polymerases"/>
    <property type="match status" value="1"/>
</dbReference>
<sequence>MRKLRCKPMNTAIDPKNKLNNVEESKPIDVHTYQRLVGKLIYLSHTCPDISYAVSTLSQFIHCSKEIYLFPIEIKNNNKLDVEVYINTDYARCIMDRCSTSGYCTFLNEILITWHSKK</sequence>
<dbReference type="PANTHER" id="PTHR11439:SF463">
    <property type="entry name" value="REVERSE TRANSCRIPTASE TY1_COPIA-TYPE DOMAIN-CONTAINING PROTEIN"/>
    <property type="match status" value="1"/>
</dbReference>
<dbReference type="EMBL" id="LR743588">
    <property type="protein sequence ID" value="CAA2614908.1"/>
    <property type="molecule type" value="Genomic_DNA"/>
</dbReference>
<dbReference type="Proteomes" id="UP000663760">
    <property type="component" value="Chromosome 1"/>
</dbReference>
<dbReference type="EMBL" id="LR746264">
    <property type="protein sequence ID" value="CAA7389340.1"/>
    <property type="molecule type" value="Genomic_DNA"/>
</dbReference>
<name>A0A7I8IBG8_SPIIN</name>
<organism evidence="1">
    <name type="scientific">Spirodela intermedia</name>
    <name type="common">Intermediate duckweed</name>
    <dbReference type="NCBI Taxonomy" id="51605"/>
    <lineage>
        <taxon>Eukaryota</taxon>
        <taxon>Viridiplantae</taxon>
        <taxon>Streptophyta</taxon>
        <taxon>Embryophyta</taxon>
        <taxon>Tracheophyta</taxon>
        <taxon>Spermatophyta</taxon>
        <taxon>Magnoliopsida</taxon>
        <taxon>Liliopsida</taxon>
        <taxon>Araceae</taxon>
        <taxon>Lemnoideae</taxon>
        <taxon>Spirodela</taxon>
    </lineage>
</organism>